<gene>
    <name evidence="1" type="ORF">AX760_24700</name>
</gene>
<protein>
    <submittedName>
        <fullName evidence="1">Uncharacterized protein</fullName>
    </submittedName>
</protein>
<keyword evidence="2" id="KW-1185">Reference proteome</keyword>
<dbReference type="OrthoDB" id="8368546at2"/>
<name>A0A657LL64_9HYPH</name>
<evidence type="ECO:0000313" key="1">
    <source>
        <dbReference type="EMBL" id="OJF89760.1"/>
    </source>
</evidence>
<dbReference type="RefSeq" id="WP_071835884.1">
    <property type="nucleotide sequence ID" value="NZ_LSRP01000152.1"/>
</dbReference>
<reference evidence="1 2" key="1">
    <citation type="submission" date="2016-02" db="EMBL/GenBank/DDBJ databases">
        <title>Genome sequencing of a beta-galactosidase producing bacteria Rhizobium sp. 59.</title>
        <authorList>
            <person name="Wang D."/>
            <person name="Kot W."/>
            <person name="Qin Y."/>
            <person name="Hansen L."/>
            <person name="Naqvi K."/>
            <person name="Rensing C."/>
        </authorList>
    </citation>
    <scope>NUCLEOTIDE SEQUENCE [LARGE SCALE GENOMIC DNA]</scope>
    <source>
        <strain evidence="1 2">59</strain>
    </source>
</reference>
<dbReference type="AlphaFoldDB" id="A0A657LL64"/>
<proteinExistence type="predicted"/>
<sequence>MISDVAAWLFAMFIIDPLQVEIRERLNGASVPVEQIQQSQQCIASHGPQLLKRAGEEPGWALSTAVGVAVGWNSPVELLDARDPNCSTLVRLLQNEKGRDGEA</sequence>
<accession>A0A657LL64</accession>
<organism evidence="1 2">
    <name type="scientific">Pararhizobium antarcticum</name>
    <dbReference type="NCBI Taxonomy" id="1798805"/>
    <lineage>
        <taxon>Bacteria</taxon>
        <taxon>Pseudomonadati</taxon>
        <taxon>Pseudomonadota</taxon>
        <taxon>Alphaproteobacteria</taxon>
        <taxon>Hyphomicrobiales</taxon>
        <taxon>Rhizobiaceae</taxon>
        <taxon>Rhizobium/Agrobacterium group</taxon>
        <taxon>Pararhizobium</taxon>
    </lineage>
</organism>
<comment type="caution">
    <text evidence="1">The sequence shown here is derived from an EMBL/GenBank/DDBJ whole genome shotgun (WGS) entry which is preliminary data.</text>
</comment>
<evidence type="ECO:0000313" key="2">
    <source>
        <dbReference type="Proteomes" id="UP000182661"/>
    </source>
</evidence>
<dbReference type="Proteomes" id="UP000182661">
    <property type="component" value="Unassembled WGS sequence"/>
</dbReference>
<dbReference type="EMBL" id="LSRP01000152">
    <property type="protein sequence ID" value="OJF89760.1"/>
    <property type="molecule type" value="Genomic_DNA"/>
</dbReference>